<proteinExistence type="predicted"/>
<dbReference type="Proteomes" id="UP000815846">
    <property type="component" value="Unassembled WGS sequence"/>
</dbReference>
<name>A0ABY3MTW0_9GAMM</name>
<evidence type="ECO:0000259" key="2">
    <source>
        <dbReference type="Pfam" id="PF07589"/>
    </source>
</evidence>
<organism evidence="3 4">
    <name type="scientific">Colwellia echini</name>
    <dbReference type="NCBI Taxonomy" id="1982103"/>
    <lineage>
        <taxon>Bacteria</taxon>
        <taxon>Pseudomonadati</taxon>
        <taxon>Pseudomonadota</taxon>
        <taxon>Gammaproteobacteria</taxon>
        <taxon>Alteromonadales</taxon>
        <taxon>Colwelliaceae</taxon>
        <taxon>Colwellia</taxon>
    </lineage>
</organism>
<keyword evidence="4" id="KW-1185">Reference proteome</keyword>
<sequence>MNIKNLKNTLTTVILSTTCFINSAHAGLVVTQDNNANTLVSNILGSGVSTSNISLTGANNAFGTFTGGASAGIGIESGIMLSSGLVTSAVGPNSSTGTSTSFGTPGDAQLSSFAGNTFDAATLTFDFVSDGGNIFFNYVFASEEYNEYVNSNFNDAFAFFLDGSNIALIPGTNTPVSINNVNGGNPVGTNASNAQYFNNNNNNLFDIEYDGFTDVFTASFSGLSAGTHSISLKIADTGDNSLDSTVFIQSNSFSDTQLNPIPEPATLAVFAVALFGLRSRKIKK</sequence>
<dbReference type="RefSeq" id="WP_101344515.1">
    <property type="nucleotide sequence ID" value="NZ_PJAI02000020.1"/>
</dbReference>
<evidence type="ECO:0000313" key="4">
    <source>
        <dbReference type="Proteomes" id="UP000815846"/>
    </source>
</evidence>
<dbReference type="InterPro" id="IPR013424">
    <property type="entry name" value="Ice-binding_C"/>
</dbReference>
<dbReference type="NCBIfam" id="NF038133">
    <property type="entry name" value="choice_anch_L"/>
    <property type="match status" value="1"/>
</dbReference>
<comment type="caution">
    <text evidence="3">The sequence shown here is derived from an EMBL/GenBank/DDBJ whole genome shotgun (WGS) entry which is preliminary data.</text>
</comment>
<gene>
    <name evidence="3" type="ORF">CWS31_014395</name>
</gene>
<reference evidence="3 4" key="1">
    <citation type="submission" date="2019-08" db="EMBL/GenBank/DDBJ databases">
        <title>Microbe sample from Colwellia echini.</title>
        <authorList>
            <person name="Christiansen L."/>
            <person name="Pathiraja D."/>
            <person name="Schultz-Johansen M."/>
            <person name="Choi I.-G."/>
            <person name="Stougaard P."/>
        </authorList>
    </citation>
    <scope>NUCLEOTIDE SEQUENCE [LARGE SCALE GENOMIC DNA]</scope>
    <source>
        <strain evidence="3 4">A3</strain>
    </source>
</reference>
<dbReference type="EMBL" id="PJAI02000020">
    <property type="protein sequence ID" value="TYK64640.1"/>
    <property type="molecule type" value="Genomic_DNA"/>
</dbReference>
<keyword evidence="1" id="KW-0732">Signal</keyword>
<feature type="signal peptide" evidence="1">
    <location>
        <begin position="1"/>
        <end position="26"/>
    </location>
</feature>
<dbReference type="InterPro" id="IPR049804">
    <property type="entry name" value="Choice_anch_L"/>
</dbReference>
<feature type="chain" id="PRO_5046406977" evidence="1">
    <location>
        <begin position="27"/>
        <end position="284"/>
    </location>
</feature>
<dbReference type="Pfam" id="PF07589">
    <property type="entry name" value="PEP-CTERM"/>
    <property type="match status" value="1"/>
</dbReference>
<protein>
    <submittedName>
        <fullName evidence="3">PEP-CTERM sorting domain-containing protein</fullName>
    </submittedName>
</protein>
<feature type="domain" description="Ice-binding protein C-terminal" evidence="2">
    <location>
        <begin position="260"/>
        <end position="281"/>
    </location>
</feature>
<accession>A0ABY3MTW0</accession>
<evidence type="ECO:0000256" key="1">
    <source>
        <dbReference type="SAM" id="SignalP"/>
    </source>
</evidence>
<evidence type="ECO:0000313" key="3">
    <source>
        <dbReference type="EMBL" id="TYK64640.1"/>
    </source>
</evidence>